<dbReference type="AlphaFoldDB" id="A0A3P3Y809"/>
<dbReference type="Gene3D" id="1.20.1220.12">
    <property type="entry name" value="Malate synthase, domain III"/>
    <property type="match status" value="1"/>
</dbReference>
<keyword evidence="3" id="KW-0816">Tricarboxylic acid cycle</keyword>
<evidence type="ECO:0000259" key="8">
    <source>
        <dbReference type="Pfam" id="PF20659"/>
    </source>
</evidence>
<dbReference type="InterPro" id="IPR001465">
    <property type="entry name" value="Malate_synthase_TIM"/>
</dbReference>
<dbReference type="EC" id="2.3.3.9" evidence="1"/>
<dbReference type="EMBL" id="OVEO01000005">
    <property type="protein sequence ID" value="SPQ96285.1"/>
    <property type="molecule type" value="Genomic_DNA"/>
</dbReference>
<accession>A0A3P3Y809</accession>
<protein>
    <recommendedName>
        <fullName evidence="1">malate synthase</fullName>
        <ecNumber evidence="1">2.3.3.9</ecNumber>
    </recommendedName>
</protein>
<proteinExistence type="predicted"/>
<sequence>MISRGWAPHSVTRPPMESRSGRVLIRPASVALLPNAHVEQVLSRGTLDFVEEVAVKFQPQLLALLVERERIEQRLNTSQDVPRFRPDTAHIRADGSWKASSASTYAQRLRRACTVHVVVPVDDLSLFRSAWASSADGLQVDFDDAHAPSWLSSITAQAELARCCQEADPTSPLLIMRPRSLHMFEEHVTMDGAPSSDCNGPFFYIPKLENQEEARWWNDVFEYVEMRLGLVPLSIQCIVLIENVLAAFECEEILFALRHRCVGLNSGKFDYIFSIIRKFHRRPEFLLPPRSQLHSNHEFFRTHLDILVAACVRRGAIPTTGMWPHLVTSNDNLQMAYGAKLGEARAGSLGALVAHVGFIEPVRKAFRDGSKSTSIEKSLLTMPRGFTVRPDDLEHNISVVVGLANAWSQGRGVARCRDLLEDLATAEICRSLLWQWIRYRAVMESGQTITRQVVAEHAHRIANGSTGLSIVHAIIQSDTFIPFLSDLLAPLLPGSISRITRASNL</sequence>
<feature type="active site" description="Proton acceptor" evidence="6">
    <location>
        <position position="177"/>
    </location>
</feature>
<dbReference type="SUPFAM" id="SSF51645">
    <property type="entry name" value="Malate synthase G"/>
    <property type="match status" value="1"/>
</dbReference>
<feature type="active site" description="Proton donor" evidence="6">
    <location>
        <position position="422"/>
    </location>
</feature>
<feature type="domain" description="Malate synthase TIM barrel" evidence="7">
    <location>
        <begin position="198"/>
        <end position="368"/>
    </location>
</feature>
<evidence type="ECO:0000313" key="9">
    <source>
        <dbReference type="EMBL" id="SPQ96285.1"/>
    </source>
</evidence>
<dbReference type="InterPro" id="IPR046363">
    <property type="entry name" value="MS_N_TIM-barrel_dom"/>
</dbReference>
<dbReference type="GO" id="GO:0004474">
    <property type="term" value="F:malate synthase activity"/>
    <property type="evidence" value="ECO:0007669"/>
    <property type="project" value="UniProtKB-EC"/>
</dbReference>
<feature type="domain" description="Malate synthase C-terminal" evidence="8">
    <location>
        <begin position="391"/>
        <end position="456"/>
    </location>
</feature>
<comment type="catalytic activity">
    <reaction evidence="5">
        <text>glyoxylate + acetyl-CoA + H2O = (S)-malate + CoA + H(+)</text>
        <dbReference type="Rhea" id="RHEA:18181"/>
        <dbReference type="ChEBI" id="CHEBI:15377"/>
        <dbReference type="ChEBI" id="CHEBI:15378"/>
        <dbReference type="ChEBI" id="CHEBI:15589"/>
        <dbReference type="ChEBI" id="CHEBI:36655"/>
        <dbReference type="ChEBI" id="CHEBI:57287"/>
        <dbReference type="ChEBI" id="CHEBI:57288"/>
        <dbReference type="EC" id="2.3.3.9"/>
    </reaction>
</comment>
<evidence type="ECO:0000256" key="1">
    <source>
        <dbReference type="ARBA" id="ARBA00012636"/>
    </source>
</evidence>
<dbReference type="PANTHER" id="PTHR42902">
    <property type="entry name" value="MALATE SYNTHASE"/>
    <property type="match status" value="1"/>
</dbReference>
<evidence type="ECO:0000259" key="7">
    <source>
        <dbReference type="Pfam" id="PF01274"/>
    </source>
</evidence>
<dbReference type="GO" id="GO:0006097">
    <property type="term" value="P:glyoxylate cycle"/>
    <property type="evidence" value="ECO:0007669"/>
    <property type="project" value="UniProtKB-KW"/>
</dbReference>
<dbReference type="PANTHER" id="PTHR42902:SF2">
    <property type="entry name" value="MALATE SYNTHASE"/>
    <property type="match status" value="1"/>
</dbReference>
<name>A0A3P3Y809_PLABS</name>
<evidence type="ECO:0000313" key="10">
    <source>
        <dbReference type="Proteomes" id="UP000290189"/>
    </source>
</evidence>
<dbReference type="InterPro" id="IPR011076">
    <property type="entry name" value="Malate_synth_sf"/>
</dbReference>
<evidence type="ECO:0000256" key="6">
    <source>
        <dbReference type="PIRSR" id="PIRSR601465-50"/>
    </source>
</evidence>
<dbReference type="Proteomes" id="UP000290189">
    <property type="component" value="Unassembled WGS sequence"/>
</dbReference>
<keyword evidence="4" id="KW-0808">Transferase</keyword>
<dbReference type="GO" id="GO:0005737">
    <property type="term" value="C:cytoplasm"/>
    <property type="evidence" value="ECO:0007669"/>
    <property type="project" value="TreeGrafter"/>
</dbReference>
<evidence type="ECO:0000256" key="3">
    <source>
        <dbReference type="ARBA" id="ARBA00022532"/>
    </source>
</evidence>
<gene>
    <name evidence="9" type="ORF">PLBR_LOCUS3500</name>
</gene>
<dbReference type="Pfam" id="PF20659">
    <property type="entry name" value="MS_C"/>
    <property type="match status" value="1"/>
</dbReference>
<dbReference type="GO" id="GO:0006099">
    <property type="term" value="P:tricarboxylic acid cycle"/>
    <property type="evidence" value="ECO:0007669"/>
    <property type="project" value="UniProtKB-KW"/>
</dbReference>
<keyword evidence="2" id="KW-0329">Glyoxylate bypass</keyword>
<dbReference type="InterPro" id="IPR044856">
    <property type="entry name" value="Malate_synth_C_sf"/>
</dbReference>
<evidence type="ECO:0000256" key="2">
    <source>
        <dbReference type="ARBA" id="ARBA00022435"/>
    </source>
</evidence>
<evidence type="ECO:0000256" key="5">
    <source>
        <dbReference type="ARBA" id="ARBA00047918"/>
    </source>
</evidence>
<geneLocation type="mitochondrion" evidence="9"/>
<dbReference type="InterPro" id="IPR048355">
    <property type="entry name" value="MS_C"/>
</dbReference>
<organism evidence="9 10">
    <name type="scientific">Plasmodiophora brassicae</name>
    <name type="common">Clubroot disease agent</name>
    <dbReference type="NCBI Taxonomy" id="37360"/>
    <lineage>
        <taxon>Eukaryota</taxon>
        <taxon>Sar</taxon>
        <taxon>Rhizaria</taxon>
        <taxon>Endomyxa</taxon>
        <taxon>Phytomyxea</taxon>
        <taxon>Plasmodiophorida</taxon>
        <taxon>Plasmodiophoridae</taxon>
        <taxon>Plasmodiophora</taxon>
    </lineage>
</organism>
<dbReference type="InterPro" id="IPR006252">
    <property type="entry name" value="Malate_synthA"/>
</dbReference>
<reference evidence="9 10" key="1">
    <citation type="submission" date="2018-03" db="EMBL/GenBank/DDBJ databases">
        <authorList>
            <person name="Fogelqvist J."/>
        </authorList>
    </citation>
    <scope>NUCLEOTIDE SEQUENCE [LARGE SCALE GENOMIC DNA]</scope>
</reference>
<dbReference type="Pfam" id="PF01274">
    <property type="entry name" value="MS_TIM-barrel"/>
    <property type="match status" value="1"/>
</dbReference>
<keyword evidence="9" id="KW-0496">Mitochondrion</keyword>
<evidence type="ECO:0000256" key="4">
    <source>
        <dbReference type="ARBA" id="ARBA00022679"/>
    </source>
</evidence>
<dbReference type="Gene3D" id="3.20.20.360">
    <property type="entry name" value="Malate synthase, domain 3"/>
    <property type="match status" value="2"/>
</dbReference>